<dbReference type="InterPro" id="IPR004652">
    <property type="entry name" value="DusB-like"/>
</dbReference>
<dbReference type="NCBIfam" id="TIGR00737">
    <property type="entry name" value="nifR3_yhdG"/>
    <property type="match status" value="1"/>
</dbReference>
<reference evidence="16 17" key="1">
    <citation type="submission" date="2018-03" db="EMBL/GenBank/DDBJ databases">
        <authorList>
            <person name="Keele B.F."/>
        </authorList>
    </citation>
    <scope>NUCLEOTIDE SEQUENCE [LARGE SCALE GENOMIC DNA]</scope>
    <source>
        <strain evidence="16 17">CECT 8504</strain>
    </source>
</reference>
<sequence>MAGITDLPFRDLVVGFGAGLVVSEMVASQEMVQGKPGVRERAELGLDRTRSAVQIAGRDADWMAEAARRVAGAGARIIDINMGCPAKKVVNGLSGSALMREPDHAISLVEAVVNAVDVPVTLKMRLGWDDNLINAPDIARRAESAGVRMITVHGRTRCQFYKGRADWSAIRAVKQAVRIPVIANGDVRSAADARAALAQSHADGVMIGRGIQGRPWLLAQIAAELHGRPRPVIPALSELVDLIAAHVEASCAFYGRALGTKVVRKHLGWYLDAAAPDTPLRRAVLTADGPEAVARLLPDALQGKAAA</sequence>
<keyword evidence="17" id="KW-1185">Reference proteome</keyword>
<dbReference type="GO" id="GO:0000049">
    <property type="term" value="F:tRNA binding"/>
    <property type="evidence" value="ECO:0007669"/>
    <property type="project" value="UniProtKB-KW"/>
</dbReference>
<evidence type="ECO:0000256" key="10">
    <source>
        <dbReference type="ARBA" id="ARBA00048205"/>
    </source>
</evidence>
<keyword evidence="14" id="KW-0547">Nucleotide-binding</keyword>
<name>A0A2R8BRX2_9RHOB</name>
<evidence type="ECO:0000256" key="12">
    <source>
        <dbReference type="PIRNR" id="PIRNR006621"/>
    </source>
</evidence>
<evidence type="ECO:0000256" key="2">
    <source>
        <dbReference type="ARBA" id="ARBA00002790"/>
    </source>
</evidence>
<comment type="cofactor">
    <cofactor evidence="1 12 14">
        <name>FMN</name>
        <dbReference type="ChEBI" id="CHEBI:58210"/>
    </cofactor>
</comment>
<dbReference type="InterPro" id="IPR013785">
    <property type="entry name" value="Aldolase_TIM"/>
</dbReference>
<evidence type="ECO:0000256" key="13">
    <source>
        <dbReference type="PIRSR" id="PIRSR006621-1"/>
    </source>
</evidence>
<evidence type="ECO:0000256" key="8">
    <source>
        <dbReference type="ARBA" id="ARBA00022884"/>
    </source>
</evidence>
<evidence type="ECO:0000256" key="7">
    <source>
        <dbReference type="ARBA" id="ARBA00022857"/>
    </source>
</evidence>
<dbReference type="EMBL" id="ONZF01000001">
    <property type="protein sequence ID" value="SPJ22836.1"/>
    <property type="molecule type" value="Genomic_DNA"/>
</dbReference>
<evidence type="ECO:0000256" key="14">
    <source>
        <dbReference type="PIRSR" id="PIRSR006621-2"/>
    </source>
</evidence>
<gene>
    <name evidence="16" type="primary">dus</name>
    <name evidence="16" type="ORF">PAA8504_00635</name>
</gene>
<dbReference type="OrthoDB" id="9764501at2"/>
<keyword evidence="8" id="KW-0694">RNA-binding</keyword>
<feature type="domain" description="DUS-like FMN-binding" evidence="15">
    <location>
        <begin position="1"/>
        <end position="291"/>
    </location>
</feature>
<dbReference type="InterPro" id="IPR035587">
    <property type="entry name" value="DUS-like_FMN-bd"/>
</dbReference>
<accession>A0A2R8BRX2</accession>
<keyword evidence="4 12" id="KW-0285">Flavoprotein</keyword>
<feature type="binding site" evidence="14">
    <location>
        <position position="123"/>
    </location>
    <ligand>
        <name>FMN</name>
        <dbReference type="ChEBI" id="CHEBI:58210"/>
    </ligand>
</feature>
<evidence type="ECO:0000313" key="17">
    <source>
        <dbReference type="Proteomes" id="UP000244912"/>
    </source>
</evidence>
<dbReference type="Gene3D" id="3.20.20.70">
    <property type="entry name" value="Aldolase class I"/>
    <property type="match status" value="1"/>
</dbReference>
<dbReference type="GO" id="GO:0017150">
    <property type="term" value="F:tRNA dihydrouridine synthase activity"/>
    <property type="evidence" value="ECO:0007669"/>
    <property type="project" value="InterPro"/>
</dbReference>
<dbReference type="InterPro" id="IPR024036">
    <property type="entry name" value="tRNA-dHydroUridine_Synthase_C"/>
</dbReference>
<evidence type="ECO:0000256" key="9">
    <source>
        <dbReference type="ARBA" id="ARBA00023002"/>
    </source>
</evidence>
<dbReference type="RefSeq" id="WP_108892822.1">
    <property type="nucleotide sequence ID" value="NZ_ONZF01000001.1"/>
</dbReference>
<keyword evidence="6 12" id="KW-0819">tRNA processing</keyword>
<dbReference type="InterPro" id="IPR018517">
    <property type="entry name" value="tRNA_hU_synthase_CS"/>
</dbReference>
<protein>
    <recommendedName>
        <fullName evidence="12">tRNA-dihydrouridine synthase</fullName>
        <ecNumber evidence="12">1.3.1.-</ecNumber>
    </recommendedName>
</protein>
<dbReference type="Pfam" id="PF01207">
    <property type="entry name" value="Dus"/>
    <property type="match status" value="1"/>
</dbReference>
<dbReference type="SUPFAM" id="SSF51395">
    <property type="entry name" value="FMN-linked oxidoreductases"/>
    <property type="match status" value="1"/>
</dbReference>
<evidence type="ECO:0000259" key="15">
    <source>
        <dbReference type="Pfam" id="PF01207"/>
    </source>
</evidence>
<evidence type="ECO:0000313" key="16">
    <source>
        <dbReference type="EMBL" id="SPJ22836.1"/>
    </source>
</evidence>
<evidence type="ECO:0000256" key="11">
    <source>
        <dbReference type="ARBA" id="ARBA00048802"/>
    </source>
</evidence>
<feature type="active site" description="Proton donor" evidence="13">
    <location>
        <position position="84"/>
    </location>
</feature>
<keyword evidence="9 12" id="KW-0560">Oxidoreductase</keyword>
<comment type="similarity">
    <text evidence="12">Belongs to the dus family.</text>
</comment>
<feature type="binding site" evidence="14">
    <location>
        <position position="153"/>
    </location>
    <ligand>
        <name>FMN</name>
        <dbReference type="ChEBI" id="CHEBI:58210"/>
    </ligand>
</feature>
<evidence type="ECO:0000256" key="4">
    <source>
        <dbReference type="ARBA" id="ARBA00022630"/>
    </source>
</evidence>
<dbReference type="PANTHER" id="PTHR45846:SF1">
    <property type="entry name" value="TRNA-DIHYDROURIDINE(47) SYNTHASE [NAD(P)(+)]-LIKE"/>
    <property type="match status" value="1"/>
</dbReference>
<organism evidence="16 17">
    <name type="scientific">Palleronia abyssalis</name>
    <dbReference type="NCBI Taxonomy" id="1501240"/>
    <lineage>
        <taxon>Bacteria</taxon>
        <taxon>Pseudomonadati</taxon>
        <taxon>Pseudomonadota</taxon>
        <taxon>Alphaproteobacteria</taxon>
        <taxon>Rhodobacterales</taxon>
        <taxon>Roseobacteraceae</taxon>
        <taxon>Palleronia</taxon>
    </lineage>
</organism>
<feature type="binding site" evidence="14">
    <location>
        <begin position="208"/>
        <end position="209"/>
    </location>
    <ligand>
        <name>FMN</name>
        <dbReference type="ChEBI" id="CHEBI:58210"/>
    </ligand>
</feature>
<keyword evidence="7" id="KW-0521">NADP</keyword>
<keyword evidence="3" id="KW-0820">tRNA-binding</keyword>
<feature type="binding site" evidence="14">
    <location>
        <position position="54"/>
    </location>
    <ligand>
        <name>FMN</name>
        <dbReference type="ChEBI" id="CHEBI:58210"/>
    </ligand>
</feature>
<evidence type="ECO:0000256" key="5">
    <source>
        <dbReference type="ARBA" id="ARBA00022643"/>
    </source>
</evidence>
<comment type="catalytic activity">
    <reaction evidence="11">
        <text>a 5,6-dihydrouridine in tRNA + NAD(+) = a uridine in tRNA + NADH + H(+)</text>
        <dbReference type="Rhea" id="RHEA:54452"/>
        <dbReference type="Rhea" id="RHEA-COMP:13339"/>
        <dbReference type="Rhea" id="RHEA-COMP:13887"/>
        <dbReference type="ChEBI" id="CHEBI:15378"/>
        <dbReference type="ChEBI" id="CHEBI:57540"/>
        <dbReference type="ChEBI" id="CHEBI:57945"/>
        <dbReference type="ChEBI" id="CHEBI:65315"/>
        <dbReference type="ChEBI" id="CHEBI:74443"/>
    </reaction>
</comment>
<proteinExistence type="inferred from homology"/>
<keyword evidence="5 12" id="KW-0288">FMN</keyword>
<evidence type="ECO:0000256" key="6">
    <source>
        <dbReference type="ARBA" id="ARBA00022694"/>
    </source>
</evidence>
<dbReference type="PANTHER" id="PTHR45846">
    <property type="entry name" value="TRNA-DIHYDROURIDINE(47) SYNTHASE [NAD(P)(+)]-LIKE"/>
    <property type="match status" value="1"/>
</dbReference>
<dbReference type="GO" id="GO:0050660">
    <property type="term" value="F:flavin adenine dinucleotide binding"/>
    <property type="evidence" value="ECO:0007669"/>
    <property type="project" value="InterPro"/>
</dbReference>
<evidence type="ECO:0000256" key="3">
    <source>
        <dbReference type="ARBA" id="ARBA00022555"/>
    </source>
</evidence>
<dbReference type="InterPro" id="IPR001269">
    <property type="entry name" value="DUS_fam"/>
</dbReference>
<dbReference type="Gene3D" id="1.10.1200.80">
    <property type="entry name" value="Putative flavin oxidoreducatase, domain 2"/>
    <property type="match status" value="1"/>
</dbReference>
<dbReference type="AlphaFoldDB" id="A0A2R8BRX2"/>
<dbReference type="PIRSF" id="PIRSF006621">
    <property type="entry name" value="Dus"/>
    <property type="match status" value="1"/>
</dbReference>
<dbReference type="PROSITE" id="PS01136">
    <property type="entry name" value="UPF0034"/>
    <property type="match status" value="1"/>
</dbReference>
<comment type="catalytic activity">
    <reaction evidence="10">
        <text>a 5,6-dihydrouridine in tRNA + NADP(+) = a uridine in tRNA + NADPH + H(+)</text>
        <dbReference type="Rhea" id="RHEA:23624"/>
        <dbReference type="Rhea" id="RHEA-COMP:13339"/>
        <dbReference type="Rhea" id="RHEA-COMP:13887"/>
        <dbReference type="ChEBI" id="CHEBI:15378"/>
        <dbReference type="ChEBI" id="CHEBI:57783"/>
        <dbReference type="ChEBI" id="CHEBI:58349"/>
        <dbReference type="ChEBI" id="CHEBI:65315"/>
        <dbReference type="ChEBI" id="CHEBI:74443"/>
    </reaction>
</comment>
<dbReference type="Proteomes" id="UP000244912">
    <property type="component" value="Unassembled WGS sequence"/>
</dbReference>
<comment type="function">
    <text evidence="2 12">Catalyzes the synthesis of 5,6-dihydrouridine (D), a modified base found in the D-loop of most tRNAs, via the reduction of the C5-C6 double bond in target uridines.</text>
</comment>
<dbReference type="CDD" id="cd02801">
    <property type="entry name" value="DUS_like_FMN"/>
    <property type="match status" value="1"/>
</dbReference>
<dbReference type="EC" id="1.3.1.-" evidence="12"/>
<evidence type="ECO:0000256" key="1">
    <source>
        <dbReference type="ARBA" id="ARBA00001917"/>
    </source>
</evidence>